<evidence type="ECO:0000313" key="3">
    <source>
        <dbReference type="Proteomes" id="UP000002669"/>
    </source>
</evidence>
<accession>E4V5J7</accession>
<evidence type="ECO:0000313" key="2">
    <source>
        <dbReference type="EMBL" id="EFR05372.1"/>
    </source>
</evidence>
<proteinExistence type="predicted"/>
<feature type="region of interest" description="Disordered" evidence="1">
    <location>
        <begin position="1"/>
        <end position="246"/>
    </location>
</feature>
<reference evidence="3" key="1">
    <citation type="journal article" date="2012" name="MBio">
        <title>Comparative genome analysis of Trichophyton rubrum and related dermatophytes reveals candidate genes involved in infection.</title>
        <authorList>
            <person name="Martinez D.A."/>
            <person name="Oliver B.G."/>
            <person name="Graeser Y."/>
            <person name="Goldberg J.M."/>
            <person name="Li W."/>
            <person name="Martinez-Rossi N.M."/>
            <person name="Monod M."/>
            <person name="Shelest E."/>
            <person name="Barton R.C."/>
            <person name="Birch E."/>
            <person name="Brakhage A.A."/>
            <person name="Chen Z."/>
            <person name="Gurr S.J."/>
            <person name="Heiman D."/>
            <person name="Heitman J."/>
            <person name="Kosti I."/>
            <person name="Rossi A."/>
            <person name="Saif S."/>
            <person name="Samalova M."/>
            <person name="Saunders C.W."/>
            <person name="Shea T."/>
            <person name="Summerbell R.C."/>
            <person name="Xu J."/>
            <person name="Young S."/>
            <person name="Zeng Q."/>
            <person name="Birren B.W."/>
            <person name="Cuomo C.A."/>
            <person name="White T.C."/>
        </authorList>
    </citation>
    <scope>NUCLEOTIDE SEQUENCE [LARGE SCALE GENOMIC DNA]</scope>
    <source>
        <strain evidence="3">ATCC MYA-4604 / CBS 118893</strain>
    </source>
</reference>
<feature type="compositionally biased region" description="Polar residues" evidence="1">
    <location>
        <begin position="185"/>
        <end position="202"/>
    </location>
</feature>
<protein>
    <submittedName>
        <fullName evidence="2">Uncharacterized protein</fullName>
    </submittedName>
</protein>
<gene>
    <name evidence="2" type="ORF">MGYG_08383</name>
</gene>
<feature type="compositionally biased region" description="Polar residues" evidence="1">
    <location>
        <begin position="95"/>
        <end position="104"/>
    </location>
</feature>
<dbReference type="OMA" id="PRLEMSW"/>
<dbReference type="GeneID" id="10024709"/>
<dbReference type="InParanoid" id="E4V5J7"/>
<dbReference type="Proteomes" id="UP000002669">
    <property type="component" value="Unassembled WGS sequence"/>
</dbReference>
<organism evidence="3">
    <name type="scientific">Arthroderma gypseum (strain ATCC MYA-4604 / CBS 118893)</name>
    <name type="common">Microsporum gypseum</name>
    <dbReference type="NCBI Taxonomy" id="535722"/>
    <lineage>
        <taxon>Eukaryota</taxon>
        <taxon>Fungi</taxon>
        <taxon>Dikarya</taxon>
        <taxon>Ascomycota</taxon>
        <taxon>Pezizomycotina</taxon>
        <taxon>Eurotiomycetes</taxon>
        <taxon>Eurotiomycetidae</taxon>
        <taxon>Onygenales</taxon>
        <taxon>Arthrodermataceae</taxon>
        <taxon>Nannizzia</taxon>
    </lineage>
</organism>
<feature type="compositionally biased region" description="Acidic residues" evidence="1">
    <location>
        <begin position="149"/>
        <end position="172"/>
    </location>
</feature>
<dbReference type="OrthoDB" id="10591205at2759"/>
<dbReference type="AlphaFoldDB" id="E4V5J7"/>
<sequence length="361" mass="41402">MQTDSAVTSSGTKRQTSECETDSDDDSDRIVSSRDRKRLRRSTVAPKTHEDRGATSRDRNYEDDVKSEDSDIDFRNYKIPERRFLVLRPAGTACDSESSTTRGTGSDVRKELSDGENQDHWTPAQSEEQVAEDTMILHSDQPVDKDEGMETGLEDVDESGGSEDEEDEEDENSNVLPLEPERASDSNFDPESDAASTDTSKSIPLAQAWRRSPRMRISIPQKRRRSGIADNHYRRRWNSGRPSKEVQQNIVEKLRLHHPTIPRLEMSWKSDSPVAACTRCDCADNPVVGAFIDLNDQEAILEMYLAKRGILTFNNNHQKQRRPRQYRLGQQHRRDLINMFELFFGPFTVEKARKQLTERNR</sequence>
<dbReference type="RefSeq" id="XP_003169479.1">
    <property type="nucleotide sequence ID" value="XM_003169431.1"/>
</dbReference>
<dbReference type="EMBL" id="DS989830">
    <property type="protein sequence ID" value="EFR05372.1"/>
    <property type="molecule type" value="Genomic_DNA"/>
</dbReference>
<feature type="compositionally biased region" description="Basic and acidic residues" evidence="1">
    <location>
        <begin position="107"/>
        <end position="119"/>
    </location>
</feature>
<feature type="compositionally biased region" description="Basic and acidic residues" evidence="1">
    <location>
        <begin position="47"/>
        <end position="84"/>
    </location>
</feature>
<evidence type="ECO:0000256" key="1">
    <source>
        <dbReference type="SAM" id="MobiDB-lite"/>
    </source>
</evidence>
<dbReference type="VEuPathDB" id="FungiDB:MGYG_08383"/>
<feature type="compositionally biased region" description="Polar residues" evidence="1">
    <location>
        <begin position="1"/>
        <end position="14"/>
    </location>
</feature>
<dbReference type="eggNOG" id="ENOG502RQU9">
    <property type="taxonomic scope" value="Eukaryota"/>
</dbReference>
<dbReference type="HOGENOM" id="CLU_767207_0_0_1"/>
<keyword evidence="3" id="KW-1185">Reference proteome</keyword>
<name>E4V5J7_ARTGP</name>